<evidence type="ECO:0000256" key="1">
    <source>
        <dbReference type="SAM" id="Coils"/>
    </source>
</evidence>
<feature type="coiled-coil region" evidence="1">
    <location>
        <begin position="458"/>
        <end position="492"/>
    </location>
</feature>
<dbReference type="SUPFAM" id="SSF52833">
    <property type="entry name" value="Thioredoxin-like"/>
    <property type="match status" value="1"/>
</dbReference>
<organism evidence="3 4">
    <name type="scientific">Acyrthosiphon pisum</name>
    <name type="common">Pea aphid</name>
    <dbReference type="NCBI Taxonomy" id="7029"/>
    <lineage>
        <taxon>Eukaryota</taxon>
        <taxon>Metazoa</taxon>
        <taxon>Ecdysozoa</taxon>
        <taxon>Arthropoda</taxon>
        <taxon>Hexapoda</taxon>
        <taxon>Insecta</taxon>
        <taxon>Pterygota</taxon>
        <taxon>Neoptera</taxon>
        <taxon>Paraneoptera</taxon>
        <taxon>Hemiptera</taxon>
        <taxon>Sternorrhyncha</taxon>
        <taxon>Aphidomorpha</taxon>
        <taxon>Aphidoidea</taxon>
        <taxon>Aphididae</taxon>
        <taxon>Macrosiphini</taxon>
        <taxon>Acyrthosiphon</taxon>
    </lineage>
</organism>
<dbReference type="EnsemblMetazoa" id="XM_001952614.5">
    <property type="protein sequence ID" value="XP_001952649.2"/>
    <property type="gene ID" value="LOC100162841"/>
</dbReference>
<evidence type="ECO:0000313" key="3">
    <source>
        <dbReference type="EnsemblMetazoa" id="XP_001952649.2"/>
    </source>
</evidence>
<dbReference type="Gene3D" id="1.50.10.10">
    <property type="match status" value="1"/>
</dbReference>
<dbReference type="GeneID" id="100162841"/>
<proteinExistence type="predicted"/>
<keyword evidence="4" id="KW-1185">Reference proteome</keyword>
<dbReference type="Pfam" id="PF03190">
    <property type="entry name" value="Thioredox_DsbH"/>
    <property type="match status" value="1"/>
</dbReference>
<dbReference type="InterPro" id="IPR008928">
    <property type="entry name" value="6-hairpin_glycosidase_sf"/>
</dbReference>
<protein>
    <recommendedName>
        <fullName evidence="2">Spermatogenesis-associated protein 20-like TRX domain-containing protein</fullName>
    </recommendedName>
</protein>
<dbReference type="InterPro" id="IPR024705">
    <property type="entry name" value="Ssp411"/>
</dbReference>
<accession>A0A8R2A7N1</accession>
<dbReference type="InterPro" id="IPR036249">
    <property type="entry name" value="Thioredoxin-like_sf"/>
</dbReference>
<reference evidence="3" key="2">
    <citation type="submission" date="2022-06" db="UniProtKB">
        <authorList>
            <consortium name="EnsemblMetazoa"/>
        </authorList>
    </citation>
    <scope>IDENTIFICATION</scope>
</reference>
<evidence type="ECO:0000313" key="4">
    <source>
        <dbReference type="Proteomes" id="UP000007819"/>
    </source>
</evidence>
<dbReference type="Proteomes" id="UP000007819">
    <property type="component" value="Chromosome A2"/>
</dbReference>
<sequence length="784" mass="89222">MLGLRNVKSRIHRLWNITQTAFPKSQLTIRPPNYNYIKRFQSSTVNLNSRSMEKIKNRLAQERSPYLLQHAENPVQWYPWGDEAFEKARSEKKLIFLSVGYSTCHWCHVMEHESFENQDVAAVMNEHYVNIKVDREERPDVDQLYMTFVQAASGQGGWPMSVFLTPDLKPIGGGTYYPPEDAYGRPGFKTILLHMAKRWKSDSKSMLENSSKMMKILNDTTAFDIQLGTELSNIMKPNPKTWITCYSQLQRIYDDEWGGFGMPPKFPQPTILDFLFHISHKMSKSYEGKKSLEMALETLQKMTMGGIHDHIGQGFARYSTDEKWHVPHFEKMLYDQAQLAVSYTTAFQITKHEQYSDVVHDILQYVSRDLSHKLGGFYSAEDADSLPTVDSTKKREGAFCTWTQEEVKTLLDQPLDSNPDIKLSELFCWHFSVLPNGNVRPDSDPHGELLGQNVLIEFRSKENTAKKFQITVENVEKELKIAKSILFEARKKRPRPHLDNKIITSWNGLMITAYARAASALNVEEYKQRAIKAAEFLKTHAWNNSVLLRSCYVNDIGDIANIEKPIAGFLNDYAFLIRGLLDLYECTLQSKWLKWADELQEQQDELFWDKEKFGYYSSSDKDPSIILRFKSDHDGAEPSGNSISALNLLRLSILTEKSEYRSKIDPLFLAFAGRLSGSSSALPALVSALTLHCDSITSVYVTGDLDNPELEALLSAIRQRYMPNLVLAHADENSLSELAKGLGIAENGKVAAYVCKNNTCNLPVHSTEELIALLDGRVESPASN</sequence>
<dbReference type="KEGG" id="api:100162841"/>
<dbReference type="CDD" id="cd02955">
    <property type="entry name" value="SSP411"/>
    <property type="match status" value="1"/>
</dbReference>
<dbReference type="GO" id="GO:0005975">
    <property type="term" value="P:carbohydrate metabolic process"/>
    <property type="evidence" value="ECO:0007669"/>
    <property type="project" value="InterPro"/>
</dbReference>
<dbReference type="Gene3D" id="3.40.30.10">
    <property type="entry name" value="Glutaredoxin"/>
    <property type="match status" value="1"/>
</dbReference>
<dbReference type="SUPFAM" id="SSF48208">
    <property type="entry name" value="Six-hairpin glycosidases"/>
    <property type="match status" value="1"/>
</dbReference>
<feature type="domain" description="Spermatogenesis-associated protein 20-like TRX" evidence="2">
    <location>
        <begin position="56"/>
        <end position="217"/>
    </location>
</feature>
<keyword evidence="1" id="KW-0175">Coiled coil</keyword>
<dbReference type="AlphaFoldDB" id="A0A8R2A7N1"/>
<dbReference type="InterPro" id="IPR004879">
    <property type="entry name" value="Ssp411-like_TRX"/>
</dbReference>
<name>A0A8R2A7N1_ACYPI</name>
<dbReference type="PIRSF" id="PIRSF006402">
    <property type="entry name" value="UCP006402_thioredoxin"/>
    <property type="match status" value="1"/>
</dbReference>
<dbReference type="PANTHER" id="PTHR42899:SF1">
    <property type="entry name" value="SPERMATOGENESIS-ASSOCIATED PROTEIN 20"/>
    <property type="match status" value="1"/>
</dbReference>
<dbReference type="InterPro" id="IPR012341">
    <property type="entry name" value="6hp_glycosidase-like_sf"/>
</dbReference>
<reference evidence="4" key="1">
    <citation type="submission" date="2010-06" db="EMBL/GenBank/DDBJ databases">
        <authorList>
            <person name="Jiang H."/>
            <person name="Abraham K."/>
            <person name="Ali S."/>
            <person name="Alsbrooks S.L."/>
            <person name="Anim B.N."/>
            <person name="Anosike U.S."/>
            <person name="Attaway T."/>
            <person name="Bandaranaike D.P."/>
            <person name="Battles P.K."/>
            <person name="Bell S.N."/>
            <person name="Bell A.V."/>
            <person name="Beltran B."/>
            <person name="Bickham C."/>
            <person name="Bustamante Y."/>
            <person name="Caleb T."/>
            <person name="Canada A."/>
            <person name="Cardenas V."/>
            <person name="Carter K."/>
            <person name="Chacko J."/>
            <person name="Chandrabose M.N."/>
            <person name="Chavez D."/>
            <person name="Chavez A."/>
            <person name="Chen L."/>
            <person name="Chu H.-S."/>
            <person name="Claassen K.J."/>
            <person name="Cockrell R."/>
            <person name="Collins M."/>
            <person name="Cooper J.A."/>
            <person name="Cree A."/>
            <person name="Curry S.M."/>
            <person name="Da Y."/>
            <person name="Dao M.D."/>
            <person name="Das B."/>
            <person name="Davila M.-L."/>
            <person name="Davy-Carroll L."/>
            <person name="Denson S."/>
            <person name="Dinh H."/>
            <person name="Ebong V.E."/>
            <person name="Edwards J.R."/>
            <person name="Egan A."/>
            <person name="El-Daye J."/>
            <person name="Escobedo L."/>
            <person name="Fernandez S."/>
            <person name="Fernando P.R."/>
            <person name="Flagg N."/>
            <person name="Forbes L.D."/>
            <person name="Fowler R.G."/>
            <person name="Fu Q."/>
            <person name="Gabisi R.A."/>
            <person name="Ganer J."/>
            <person name="Garbino Pronczuk A."/>
            <person name="Garcia R.M."/>
            <person name="Garner T."/>
            <person name="Garrett T.E."/>
            <person name="Gonzalez D.A."/>
            <person name="Hamid H."/>
            <person name="Hawkins E.S."/>
            <person name="Hirani K."/>
            <person name="Hogues M.E."/>
            <person name="Hollins B."/>
            <person name="Hsiao C.-H."/>
            <person name="Jabil R."/>
            <person name="James M.L."/>
            <person name="Jhangiani S.N."/>
            <person name="Johnson B."/>
            <person name="Johnson Q."/>
            <person name="Joshi V."/>
            <person name="Kalu J.B."/>
            <person name="Kam C."/>
            <person name="Kashfia A."/>
            <person name="Keebler J."/>
            <person name="Kisamo H."/>
            <person name="Kovar C.L."/>
            <person name="Lago L.A."/>
            <person name="Lai C.-Y."/>
            <person name="Laidlaw J."/>
            <person name="Lara F."/>
            <person name="Le T.-K."/>
            <person name="Lee S.L."/>
            <person name="Legall F.H."/>
            <person name="Lemon S.J."/>
            <person name="Lewis L.R."/>
            <person name="Li B."/>
            <person name="Liu Y."/>
            <person name="Liu Y.-S."/>
            <person name="Lopez J."/>
            <person name="Lozado R.J."/>
            <person name="Lu J."/>
            <person name="Madu R.C."/>
            <person name="Maheshwari M."/>
            <person name="Maheshwari R."/>
            <person name="Malloy K."/>
            <person name="Martinez E."/>
            <person name="Mathew T."/>
            <person name="Mercado I.C."/>
            <person name="Mercado C."/>
            <person name="Meyer B."/>
            <person name="Montgomery K."/>
            <person name="Morgan M.B."/>
            <person name="Munidasa M."/>
            <person name="Nazareth L.V."/>
            <person name="Nelson J."/>
            <person name="Ng B.M."/>
            <person name="Nguyen N.B."/>
            <person name="Nguyen P.Q."/>
            <person name="Nguyen T."/>
            <person name="Obregon M."/>
            <person name="Okwuonu G.O."/>
            <person name="Onwere C.G."/>
            <person name="Orozco G."/>
            <person name="Parra A."/>
            <person name="Patel S."/>
            <person name="Patil S."/>
            <person name="Perez A."/>
            <person name="Perez Y."/>
            <person name="Pham C."/>
            <person name="Primus E.L."/>
            <person name="Pu L.-L."/>
            <person name="Puazo M."/>
            <person name="Qin X."/>
            <person name="Quiroz J.B."/>
            <person name="Reese J."/>
            <person name="Richards S."/>
            <person name="Rives C.M."/>
            <person name="Robberts R."/>
            <person name="Ruiz S.J."/>
            <person name="Ruiz M.J."/>
            <person name="Santibanez J."/>
            <person name="Schneider B.W."/>
            <person name="Sisson I."/>
            <person name="Smith M."/>
            <person name="Sodergren E."/>
            <person name="Song X.-Z."/>
            <person name="Song B.B."/>
            <person name="Summersgill H."/>
            <person name="Thelus R."/>
            <person name="Thornton R.D."/>
            <person name="Trejos Z.Y."/>
            <person name="Usmani K."/>
            <person name="Vattathil S."/>
            <person name="Villasana D."/>
            <person name="Walker D.L."/>
            <person name="Wang S."/>
            <person name="Wang K."/>
            <person name="White C.S."/>
            <person name="Williams A.C."/>
            <person name="Williamson J."/>
            <person name="Wilson K."/>
            <person name="Woghiren I.O."/>
            <person name="Woodworth J.R."/>
            <person name="Worley K.C."/>
            <person name="Wright R.A."/>
            <person name="Wu W."/>
            <person name="Young L."/>
            <person name="Zhang L."/>
            <person name="Zhang J."/>
            <person name="Zhu Y."/>
            <person name="Muzny D.M."/>
            <person name="Weinstock G."/>
            <person name="Gibbs R.A."/>
        </authorList>
    </citation>
    <scope>NUCLEOTIDE SEQUENCE [LARGE SCALE GENOMIC DNA]</scope>
    <source>
        <strain evidence="4">LSR1</strain>
    </source>
</reference>
<dbReference type="OrthoDB" id="1923667at2759"/>
<dbReference type="RefSeq" id="XP_001952649.2">
    <property type="nucleotide sequence ID" value="XM_001952614.4"/>
</dbReference>
<dbReference type="PANTHER" id="PTHR42899">
    <property type="entry name" value="SPERMATOGENESIS-ASSOCIATED PROTEIN 20"/>
    <property type="match status" value="1"/>
</dbReference>
<evidence type="ECO:0000259" key="2">
    <source>
        <dbReference type="Pfam" id="PF03190"/>
    </source>
</evidence>